<evidence type="ECO:0000313" key="3">
    <source>
        <dbReference type="EMBL" id="AVY95821.1"/>
    </source>
</evidence>
<accession>A0A2S0PEN7</accession>
<evidence type="ECO:0000259" key="2">
    <source>
        <dbReference type="Pfam" id="PF11845"/>
    </source>
</evidence>
<feature type="chain" id="PRO_5015757491" description="Tll0287-like domain-containing protein" evidence="1">
    <location>
        <begin position="44"/>
        <end position="213"/>
    </location>
</feature>
<dbReference type="InterPro" id="IPR021796">
    <property type="entry name" value="Tll0287-like_dom"/>
</dbReference>
<dbReference type="Pfam" id="PF11845">
    <property type="entry name" value="Tll0287-like"/>
    <property type="match status" value="1"/>
</dbReference>
<organism evidence="3 4">
    <name type="scientific">Microvirgula aerodenitrificans</name>
    <dbReference type="NCBI Taxonomy" id="57480"/>
    <lineage>
        <taxon>Bacteria</taxon>
        <taxon>Pseudomonadati</taxon>
        <taxon>Pseudomonadota</taxon>
        <taxon>Betaproteobacteria</taxon>
        <taxon>Neisseriales</taxon>
        <taxon>Aquaspirillaceae</taxon>
        <taxon>Microvirgula</taxon>
    </lineage>
</organism>
<reference evidence="3 4" key="1">
    <citation type="submission" date="2018-04" db="EMBL/GenBank/DDBJ databases">
        <title>Denitrifier Microvirgula.</title>
        <authorList>
            <person name="Anderson E."/>
            <person name="Jang J."/>
            <person name="Ishii S."/>
        </authorList>
    </citation>
    <scope>NUCLEOTIDE SEQUENCE [LARGE SCALE GENOMIC DNA]</scope>
    <source>
        <strain evidence="3 4">BE2.4</strain>
    </source>
</reference>
<dbReference type="EMBL" id="CP028519">
    <property type="protein sequence ID" value="AVY95821.1"/>
    <property type="molecule type" value="Genomic_DNA"/>
</dbReference>
<dbReference type="STRING" id="1122240.GCA_000620105_02814"/>
<evidence type="ECO:0000313" key="4">
    <source>
        <dbReference type="Proteomes" id="UP000244173"/>
    </source>
</evidence>
<protein>
    <recommendedName>
        <fullName evidence="2">Tll0287-like domain-containing protein</fullName>
    </recommendedName>
</protein>
<dbReference type="KEGG" id="maer:DAI18_18550"/>
<name>A0A2S0PEN7_9NEIS</name>
<feature type="signal peptide" evidence="1">
    <location>
        <begin position="1"/>
        <end position="43"/>
    </location>
</feature>
<proteinExistence type="predicted"/>
<keyword evidence="1" id="KW-0732">Signal</keyword>
<dbReference type="Proteomes" id="UP000244173">
    <property type="component" value="Chromosome"/>
</dbReference>
<sequence>MALASIRHIRYACHYINLYNERTAMNRFSLLACCALICLPAWATDAPAVATPQDAANLLLTRLGTALKQEMSTRGPVSAISVCRDLAPKLAGEISRETGWKVTRVSLKPRNPMLGMADEWEQRQLLDFDTRARAGVAPATLQQTAIVGMPTGKVQRYLKAIPVQTLCLSCHGSREQIPADVSQALARDYPHDKATGYLEGMIRGAVSVTRPLD</sequence>
<keyword evidence="4" id="KW-1185">Reference proteome</keyword>
<evidence type="ECO:0000256" key="1">
    <source>
        <dbReference type="SAM" id="SignalP"/>
    </source>
</evidence>
<dbReference type="AlphaFoldDB" id="A0A2S0PEN7"/>
<gene>
    <name evidence="3" type="ORF">DAI18_18550</name>
</gene>
<feature type="domain" description="Tll0287-like" evidence="2">
    <location>
        <begin position="77"/>
        <end position="211"/>
    </location>
</feature>